<reference evidence="2" key="1">
    <citation type="submission" date="2006-10" db="EMBL/GenBank/DDBJ databases">
        <authorList>
            <person name="Amadeo P."/>
            <person name="Zhao Q."/>
            <person name="Wortman J."/>
            <person name="Fraser-Liggett C."/>
            <person name="Carlton J."/>
        </authorList>
    </citation>
    <scope>NUCLEOTIDE SEQUENCE</scope>
    <source>
        <strain evidence="2">G3</strain>
    </source>
</reference>
<dbReference type="VEuPathDB" id="TrichDB:TVAG_054580"/>
<dbReference type="EMBL" id="DS113539">
    <property type="protein sequence ID" value="EAY02360.1"/>
    <property type="molecule type" value="Genomic_DNA"/>
</dbReference>
<dbReference type="KEGG" id="tva:4760197"/>
<evidence type="ECO:0000256" key="1">
    <source>
        <dbReference type="SAM" id="Coils"/>
    </source>
</evidence>
<accession>A2EYD3</accession>
<dbReference type="InParanoid" id="A2EYD3"/>
<organism evidence="2 3">
    <name type="scientific">Trichomonas vaginalis (strain ATCC PRA-98 / G3)</name>
    <dbReference type="NCBI Taxonomy" id="412133"/>
    <lineage>
        <taxon>Eukaryota</taxon>
        <taxon>Metamonada</taxon>
        <taxon>Parabasalia</taxon>
        <taxon>Trichomonadida</taxon>
        <taxon>Trichomonadidae</taxon>
        <taxon>Trichomonas</taxon>
    </lineage>
</organism>
<evidence type="ECO:0000313" key="3">
    <source>
        <dbReference type="Proteomes" id="UP000001542"/>
    </source>
</evidence>
<proteinExistence type="predicted"/>
<reference evidence="2" key="2">
    <citation type="journal article" date="2007" name="Science">
        <title>Draft genome sequence of the sexually transmitted pathogen Trichomonas vaginalis.</title>
        <authorList>
            <person name="Carlton J.M."/>
            <person name="Hirt R.P."/>
            <person name="Silva J.C."/>
            <person name="Delcher A.L."/>
            <person name="Schatz M."/>
            <person name="Zhao Q."/>
            <person name="Wortman J.R."/>
            <person name="Bidwell S.L."/>
            <person name="Alsmark U.C.M."/>
            <person name="Besteiro S."/>
            <person name="Sicheritz-Ponten T."/>
            <person name="Noel C.J."/>
            <person name="Dacks J.B."/>
            <person name="Foster P.G."/>
            <person name="Simillion C."/>
            <person name="Van de Peer Y."/>
            <person name="Miranda-Saavedra D."/>
            <person name="Barton G.J."/>
            <person name="Westrop G.D."/>
            <person name="Mueller S."/>
            <person name="Dessi D."/>
            <person name="Fiori P.L."/>
            <person name="Ren Q."/>
            <person name="Paulsen I."/>
            <person name="Zhang H."/>
            <person name="Bastida-Corcuera F.D."/>
            <person name="Simoes-Barbosa A."/>
            <person name="Brown M.T."/>
            <person name="Hayes R.D."/>
            <person name="Mukherjee M."/>
            <person name="Okumura C.Y."/>
            <person name="Schneider R."/>
            <person name="Smith A.J."/>
            <person name="Vanacova S."/>
            <person name="Villalvazo M."/>
            <person name="Haas B.J."/>
            <person name="Pertea M."/>
            <person name="Feldblyum T.V."/>
            <person name="Utterback T.R."/>
            <person name="Shu C.L."/>
            <person name="Osoegawa K."/>
            <person name="de Jong P.J."/>
            <person name="Hrdy I."/>
            <person name="Horvathova L."/>
            <person name="Zubacova Z."/>
            <person name="Dolezal P."/>
            <person name="Malik S.B."/>
            <person name="Logsdon J.M. Jr."/>
            <person name="Henze K."/>
            <person name="Gupta A."/>
            <person name="Wang C.C."/>
            <person name="Dunne R.L."/>
            <person name="Upcroft J.A."/>
            <person name="Upcroft P."/>
            <person name="White O."/>
            <person name="Salzberg S.L."/>
            <person name="Tang P."/>
            <person name="Chiu C.-H."/>
            <person name="Lee Y.-S."/>
            <person name="Embley T.M."/>
            <person name="Coombs G.H."/>
            <person name="Mottram J.C."/>
            <person name="Tachezy J."/>
            <person name="Fraser-Liggett C.M."/>
            <person name="Johnson P.J."/>
        </authorList>
    </citation>
    <scope>NUCLEOTIDE SEQUENCE [LARGE SCALE GENOMIC DNA]</scope>
    <source>
        <strain evidence="2">G3</strain>
    </source>
</reference>
<dbReference type="RefSeq" id="XP_001330627.1">
    <property type="nucleotide sequence ID" value="XM_001330591.1"/>
</dbReference>
<protein>
    <submittedName>
        <fullName evidence="2">Uncharacterized protein</fullName>
    </submittedName>
</protein>
<keyword evidence="1" id="KW-0175">Coiled coil</keyword>
<evidence type="ECO:0000313" key="2">
    <source>
        <dbReference type="EMBL" id="EAY02360.1"/>
    </source>
</evidence>
<feature type="coiled-coil region" evidence="1">
    <location>
        <begin position="574"/>
        <end position="601"/>
    </location>
</feature>
<keyword evidence="3" id="KW-1185">Reference proteome</keyword>
<dbReference type="STRING" id="5722.A2EYD3"/>
<feature type="coiled-coil region" evidence="1">
    <location>
        <begin position="705"/>
        <end position="754"/>
    </location>
</feature>
<dbReference type="Proteomes" id="UP000001542">
    <property type="component" value="Unassembled WGS sequence"/>
</dbReference>
<feature type="coiled-coil region" evidence="1">
    <location>
        <begin position="181"/>
        <end position="235"/>
    </location>
</feature>
<dbReference type="AlphaFoldDB" id="A2EYD3"/>
<dbReference type="VEuPathDB" id="TrichDB:TVAGG3_0774050"/>
<sequence>MIPWLSAEELLKYNAHKKVAVTATVAGDQEYQRELLIFQKEYLDNFMDKEYSQISESYEKQMDKYNENIKTTITSIVQDLESKSLTFVTDSQIGMNNFVDSIEADVKKTESKIKSEITCFKNELSLLTNELTVQMASFAQGVAEDIKQKCFDIKVRHLQEIAEIDQNTDKKIMEASAYKENQDESNQRKQYEAMVADLRSKFNSYPMDKKQKEAVIELHNRLENMKEELNKLKTKLFNSMTIVSSNILGFKKRAHHAIDDYKTSIFEATENEKKASIELNNYDVNTNREIEELKYAQTLAEDDFQTIYNDLQVERKENKATYDDSVDQITKLDQTDAEVINYLENLKTSFIDDEKDTRDAFSKLQQSISEKIESLTEKLSTNKEKFADEIEKLNSDHENSKEKFSTENDLIEFQNESEITAENKDFAEKNEKLQPLLLDFRERFAKYQNLSAIKQDLDNQLNDAKTYFERLPPEEPYDTKPFQEIFEKNIQANNAEENDIVISNDAQINAVLSDYQLQMTKIKNKYLELQEEAFKEIQEKFKGIPDYATIDLETQFANLEKEFKSIIIGDTTVLEARKKELQELRTQKSQVSNAIANEKASIIRNFRNEMITEDDRHQKALLNNLGMDYSDDQKLIDMRSSFEKRMKPLEEEEQKLTKEWASLQPKKSRDSSCLVDLTTDNEIFEMTEEMKRLKLEGDEKISQKNLEVQLSISNAKEENAKLLKQFEEDNQNEINKLKENKVKREQSIKSLQENLSKADDVASQRIAVYVKDYELAKSMMIQQNEEKKKSINDLIAGFKTSTYNSRLEFEQKFSEAHHSLEENAFNFSTQLENMASEFRSKRDDFVHRFDNEIEMRKKNIEILKEKYKNRPLGPKEKESLDNLSQKKQYLEKLSNLEKKTYKKYVVLGTTQESEFNERFGNTLNVGQIVQPNVRKRSSLELKKSPVSIPR</sequence>
<gene>
    <name evidence="2" type="ORF">TVAG_054580</name>
</gene>
<name>A2EYD3_TRIV3</name>
<dbReference type="SMR" id="A2EYD3"/>
<feature type="coiled-coil region" evidence="1">
    <location>
        <begin position="376"/>
        <end position="403"/>
    </location>
</feature>